<dbReference type="Proteomes" id="UP000257109">
    <property type="component" value="Unassembled WGS sequence"/>
</dbReference>
<dbReference type="PANTHER" id="PTHR42648:SF18">
    <property type="entry name" value="RETROTRANSPOSON, UNCLASSIFIED-LIKE PROTEIN"/>
    <property type="match status" value="1"/>
</dbReference>
<dbReference type="OrthoDB" id="6776856at2759"/>
<evidence type="ECO:0000313" key="2">
    <source>
        <dbReference type="EMBL" id="RDX65031.1"/>
    </source>
</evidence>
<accession>A0A371EG75</accession>
<sequence length="104" mass="12027">MKSYVMDALIIGAELIMDILRMNVKCQTPQEAWSEVKPKVDHLRIFGNIAYAHVPNQGRSKLDDRNVKHVFIGYVVNSKGYKWYNPNDGKIIVSRDVEFDEEKT</sequence>
<dbReference type="AlphaFoldDB" id="A0A371EG75"/>
<dbReference type="Pfam" id="PF25597">
    <property type="entry name" value="SH3_retrovirus"/>
    <property type="match status" value="1"/>
</dbReference>
<gene>
    <name evidence="2" type="ORF">CR513_56342</name>
</gene>
<dbReference type="EMBL" id="QJKJ01014092">
    <property type="protein sequence ID" value="RDX65031.1"/>
    <property type="molecule type" value="Genomic_DNA"/>
</dbReference>
<feature type="domain" description="Retroviral polymerase SH3-like" evidence="1">
    <location>
        <begin position="49"/>
        <end position="103"/>
    </location>
</feature>
<keyword evidence="3" id="KW-1185">Reference proteome</keyword>
<dbReference type="PANTHER" id="PTHR42648">
    <property type="entry name" value="TRANSPOSASE, PUTATIVE-RELATED"/>
    <property type="match status" value="1"/>
</dbReference>
<proteinExistence type="predicted"/>
<evidence type="ECO:0000313" key="3">
    <source>
        <dbReference type="Proteomes" id="UP000257109"/>
    </source>
</evidence>
<name>A0A371EG75_MUCPR</name>
<comment type="caution">
    <text evidence="2">The sequence shown here is derived from an EMBL/GenBank/DDBJ whole genome shotgun (WGS) entry which is preliminary data.</text>
</comment>
<protein>
    <recommendedName>
        <fullName evidence="1">Retroviral polymerase SH3-like domain-containing protein</fullName>
    </recommendedName>
</protein>
<evidence type="ECO:0000259" key="1">
    <source>
        <dbReference type="Pfam" id="PF25597"/>
    </source>
</evidence>
<dbReference type="STRING" id="157652.A0A371EG75"/>
<dbReference type="InterPro" id="IPR057670">
    <property type="entry name" value="SH3_retrovirus"/>
</dbReference>
<reference evidence="2" key="1">
    <citation type="submission" date="2018-05" db="EMBL/GenBank/DDBJ databases">
        <title>Draft genome of Mucuna pruriens seed.</title>
        <authorList>
            <person name="Nnadi N.E."/>
            <person name="Vos R."/>
            <person name="Hasami M.H."/>
            <person name="Devisetty U.K."/>
            <person name="Aguiy J.C."/>
        </authorList>
    </citation>
    <scope>NUCLEOTIDE SEQUENCE [LARGE SCALE GENOMIC DNA]</scope>
    <source>
        <strain evidence="2">JCA_2017</strain>
    </source>
</reference>
<feature type="non-terminal residue" evidence="2">
    <location>
        <position position="1"/>
    </location>
</feature>
<dbReference type="InterPro" id="IPR039537">
    <property type="entry name" value="Retrotran_Ty1/copia-like"/>
</dbReference>
<organism evidence="2 3">
    <name type="scientific">Mucuna pruriens</name>
    <name type="common">Velvet bean</name>
    <name type="synonym">Dolichos pruriens</name>
    <dbReference type="NCBI Taxonomy" id="157652"/>
    <lineage>
        <taxon>Eukaryota</taxon>
        <taxon>Viridiplantae</taxon>
        <taxon>Streptophyta</taxon>
        <taxon>Embryophyta</taxon>
        <taxon>Tracheophyta</taxon>
        <taxon>Spermatophyta</taxon>
        <taxon>Magnoliopsida</taxon>
        <taxon>eudicotyledons</taxon>
        <taxon>Gunneridae</taxon>
        <taxon>Pentapetalae</taxon>
        <taxon>rosids</taxon>
        <taxon>fabids</taxon>
        <taxon>Fabales</taxon>
        <taxon>Fabaceae</taxon>
        <taxon>Papilionoideae</taxon>
        <taxon>50 kb inversion clade</taxon>
        <taxon>NPAAA clade</taxon>
        <taxon>indigoferoid/millettioid clade</taxon>
        <taxon>Phaseoleae</taxon>
        <taxon>Mucuna</taxon>
    </lineage>
</organism>